<dbReference type="SUPFAM" id="SSF53681">
    <property type="entry name" value="Aspartate/glutamate racemase"/>
    <property type="match status" value="1"/>
</dbReference>
<evidence type="ECO:0000313" key="2">
    <source>
        <dbReference type="EMBL" id="OAO13018.1"/>
    </source>
</evidence>
<name>A0A196S7K4_BLAHN</name>
<dbReference type="InterPro" id="IPR015942">
    <property type="entry name" value="Asp/Glu/hydantoin_racemase"/>
</dbReference>
<gene>
    <name evidence="2" type="ORF">AV274_5311</name>
</gene>
<dbReference type="PANTHER" id="PTHR21198:SF3">
    <property type="entry name" value="GLUTAMATE RACEMASE"/>
    <property type="match status" value="1"/>
</dbReference>
<reference evidence="2 3" key="1">
    <citation type="submission" date="2016-05" db="EMBL/GenBank/DDBJ databases">
        <title>Nuclear genome of Blastocystis sp. subtype 1 NandII.</title>
        <authorList>
            <person name="Gentekaki E."/>
            <person name="Curtis B."/>
            <person name="Stairs C."/>
            <person name="Eme L."/>
            <person name="Herman E."/>
            <person name="Klimes V."/>
            <person name="Arias M.C."/>
            <person name="Elias M."/>
            <person name="Hilliou F."/>
            <person name="Klute M."/>
            <person name="Malik S.-B."/>
            <person name="Pightling A."/>
            <person name="Rachubinski R."/>
            <person name="Salas D."/>
            <person name="Schlacht A."/>
            <person name="Suga H."/>
            <person name="Archibald J."/>
            <person name="Ball S.G."/>
            <person name="Clark G."/>
            <person name="Dacks J."/>
            <person name="Van Der Giezen M."/>
            <person name="Tsaousis A."/>
            <person name="Roger A."/>
        </authorList>
    </citation>
    <scope>NUCLEOTIDE SEQUENCE [LARGE SCALE GENOMIC DNA]</scope>
    <source>
        <strain evidence="3">ATCC 50177 / NandII</strain>
    </source>
</reference>
<protein>
    <submittedName>
        <fullName evidence="2">Aspartate racemase</fullName>
    </submittedName>
</protein>
<dbReference type="Proteomes" id="UP000078348">
    <property type="component" value="Unassembled WGS sequence"/>
</dbReference>
<dbReference type="Pfam" id="PF01177">
    <property type="entry name" value="Asp_Glu_race"/>
    <property type="match status" value="1"/>
</dbReference>
<sequence>MNDGLPADDCVIVIVGGMGPMAGLKCFEYVMSNSITNGTDQDNLSVLALSFPKNIGDRTEYVLDRTNPNPAQSVLQFLIPQLKPLSSLYKRIVLGVPCITFHCPCIFSAFEGILQESFPNVSVVSIVSETVCHICSHYPDAARIGIMSTNGTRKVKPFQSKMNEAGKQMVYLSDDQQEIVTQCIFNTEWGIKSQRYDRKHVHGLLCRVMDDLVANHCDAIILGCTEIPLAIEEAEYRAIPIINPLLIMARTMIQKADASKLRMQ</sequence>
<dbReference type="GO" id="GO:0047661">
    <property type="term" value="F:amino-acid racemase activity"/>
    <property type="evidence" value="ECO:0007669"/>
    <property type="project" value="InterPro"/>
</dbReference>
<dbReference type="AlphaFoldDB" id="A0A196S7K4"/>
<dbReference type="Gene3D" id="3.40.50.1860">
    <property type="match status" value="2"/>
</dbReference>
<comment type="caution">
    <text evidence="2">The sequence shown here is derived from an EMBL/GenBank/DDBJ whole genome shotgun (WGS) entry which is preliminary data.</text>
</comment>
<dbReference type="PANTHER" id="PTHR21198">
    <property type="entry name" value="GLUTAMATE RACEMASE"/>
    <property type="match status" value="1"/>
</dbReference>
<dbReference type="OrthoDB" id="187836at2759"/>
<proteinExistence type="predicted"/>
<dbReference type="EMBL" id="LXWW01000479">
    <property type="protein sequence ID" value="OAO13018.1"/>
    <property type="molecule type" value="Genomic_DNA"/>
</dbReference>
<organism evidence="2 3">
    <name type="scientific">Blastocystis sp. subtype 1 (strain ATCC 50177 / NandII)</name>
    <dbReference type="NCBI Taxonomy" id="478820"/>
    <lineage>
        <taxon>Eukaryota</taxon>
        <taxon>Sar</taxon>
        <taxon>Stramenopiles</taxon>
        <taxon>Bigyra</taxon>
        <taxon>Opalozoa</taxon>
        <taxon>Opalinata</taxon>
        <taxon>Blastocystidae</taxon>
        <taxon>Blastocystis</taxon>
    </lineage>
</organism>
<evidence type="ECO:0000313" key="3">
    <source>
        <dbReference type="Proteomes" id="UP000078348"/>
    </source>
</evidence>
<keyword evidence="3" id="KW-1185">Reference proteome</keyword>
<dbReference type="STRING" id="478820.A0A196S7K4"/>
<evidence type="ECO:0000256" key="1">
    <source>
        <dbReference type="ARBA" id="ARBA00023235"/>
    </source>
</evidence>
<accession>A0A196S7K4</accession>
<keyword evidence="1" id="KW-0413">Isomerase</keyword>
<dbReference type="InterPro" id="IPR001920">
    <property type="entry name" value="Asp/Glu_race"/>
</dbReference>